<protein>
    <recommendedName>
        <fullName evidence="3">CsbD-like domain-containing protein</fullName>
    </recommendedName>
</protein>
<evidence type="ECO:0000259" key="3">
    <source>
        <dbReference type="Pfam" id="PF05532"/>
    </source>
</evidence>
<dbReference type="InterPro" id="IPR008462">
    <property type="entry name" value="CsbD"/>
</dbReference>
<evidence type="ECO:0000256" key="2">
    <source>
        <dbReference type="SAM" id="MobiDB-lite"/>
    </source>
</evidence>
<dbReference type="EMBL" id="BAAAQM010000073">
    <property type="protein sequence ID" value="GAA2002063.1"/>
    <property type="molecule type" value="Genomic_DNA"/>
</dbReference>
<evidence type="ECO:0000256" key="1">
    <source>
        <dbReference type="ARBA" id="ARBA00009129"/>
    </source>
</evidence>
<sequence length="105" mass="11735">MNTDSNLEHDTQELKGHVEETAGKVFGDDDLVARGKADQIAAHAKQAATKTGEAARHVGQQLKERAMRKLGELHERLHEASDEAKRAKQDSNVRERSNAQERRPK</sequence>
<reference evidence="5" key="1">
    <citation type="journal article" date="2019" name="Int. J. Syst. Evol. Microbiol.">
        <title>The Global Catalogue of Microorganisms (GCM) 10K type strain sequencing project: providing services to taxonomists for standard genome sequencing and annotation.</title>
        <authorList>
            <consortium name="The Broad Institute Genomics Platform"/>
            <consortium name="The Broad Institute Genome Sequencing Center for Infectious Disease"/>
            <person name="Wu L."/>
            <person name="Ma J."/>
        </authorList>
    </citation>
    <scope>NUCLEOTIDE SEQUENCE [LARGE SCALE GENOMIC DNA]</scope>
    <source>
        <strain evidence="5">JCM 16013</strain>
    </source>
</reference>
<feature type="compositionally biased region" description="Basic and acidic residues" evidence="2">
    <location>
        <begin position="1"/>
        <end position="22"/>
    </location>
</feature>
<comment type="similarity">
    <text evidence="1">Belongs to the UPF0337 (CsbD) family.</text>
</comment>
<proteinExistence type="inferred from homology"/>
<feature type="domain" description="CsbD-like" evidence="3">
    <location>
        <begin position="8"/>
        <end position="57"/>
    </location>
</feature>
<dbReference type="InterPro" id="IPR036629">
    <property type="entry name" value="YjbJ_sf"/>
</dbReference>
<evidence type="ECO:0000313" key="5">
    <source>
        <dbReference type="Proteomes" id="UP001499854"/>
    </source>
</evidence>
<dbReference type="Proteomes" id="UP001499854">
    <property type="component" value="Unassembled WGS sequence"/>
</dbReference>
<keyword evidence="5" id="KW-1185">Reference proteome</keyword>
<evidence type="ECO:0000313" key="4">
    <source>
        <dbReference type="EMBL" id="GAA2002063.1"/>
    </source>
</evidence>
<gene>
    <name evidence="4" type="ORF">GCM10009838_79970</name>
</gene>
<dbReference type="Gene3D" id="1.10.1470.10">
    <property type="entry name" value="YjbJ"/>
    <property type="match status" value="1"/>
</dbReference>
<accession>A0ABP5EP53</accession>
<organism evidence="4 5">
    <name type="scientific">Catenulispora subtropica</name>
    <dbReference type="NCBI Taxonomy" id="450798"/>
    <lineage>
        <taxon>Bacteria</taxon>
        <taxon>Bacillati</taxon>
        <taxon>Actinomycetota</taxon>
        <taxon>Actinomycetes</taxon>
        <taxon>Catenulisporales</taxon>
        <taxon>Catenulisporaceae</taxon>
        <taxon>Catenulispora</taxon>
    </lineage>
</organism>
<dbReference type="Pfam" id="PF05532">
    <property type="entry name" value="CsbD"/>
    <property type="match status" value="1"/>
</dbReference>
<feature type="region of interest" description="Disordered" evidence="2">
    <location>
        <begin position="1"/>
        <end position="25"/>
    </location>
</feature>
<dbReference type="RefSeq" id="WP_344662428.1">
    <property type="nucleotide sequence ID" value="NZ_BAAAQM010000073.1"/>
</dbReference>
<comment type="caution">
    <text evidence="4">The sequence shown here is derived from an EMBL/GenBank/DDBJ whole genome shotgun (WGS) entry which is preliminary data.</text>
</comment>
<dbReference type="SUPFAM" id="SSF69047">
    <property type="entry name" value="Hypothetical protein YjbJ"/>
    <property type="match status" value="1"/>
</dbReference>
<name>A0ABP5EP53_9ACTN</name>
<feature type="region of interest" description="Disordered" evidence="2">
    <location>
        <begin position="74"/>
        <end position="105"/>
    </location>
</feature>